<dbReference type="InParanoid" id="C4K011"/>
<dbReference type="STRING" id="336963.C4K011"/>
<feature type="compositionally biased region" description="Basic and acidic residues" evidence="8">
    <location>
        <begin position="60"/>
        <end position="69"/>
    </location>
</feature>
<feature type="domain" description="Cdc6/ORC1-like ATPase lid" evidence="11">
    <location>
        <begin position="369"/>
        <end position="434"/>
    </location>
</feature>
<dbReference type="FunCoup" id="C4K011">
    <property type="interactions" value="914"/>
</dbReference>
<dbReference type="PANTHER" id="PTHR10763">
    <property type="entry name" value="CELL DIVISION CONTROL PROTEIN 6-RELATED"/>
    <property type="match status" value="1"/>
</dbReference>
<keyword evidence="5" id="KW-0539">Nucleus</keyword>
<proteinExistence type="inferred from homology"/>
<dbReference type="PANTHER" id="PTHR10763:SF26">
    <property type="entry name" value="CELL DIVISION CONTROL PROTEIN 6 HOMOLOG"/>
    <property type="match status" value="1"/>
</dbReference>
<keyword evidence="13" id="KW-1185">Reference proteome</keyword>
<dbReference type="InterPro" id="IPR027417">
    <property type="entry name" value="P-loop_NTPase"/>
</dbReference>
<dbReference type="Gene3D" id="1.10.8.60">
    <property type="match status" value="1"/>
</dbReference>
<dbReference type="GO" id="GO:0006270">
    <property type="term" value="P:DNA replication initiation"/>
    <property type="evidence" value="ECO:0007669"/>
    <property type="project" value="UniProtKB-UniRule"/>
</dbReference>
<dbReference type="GO" id="GO:0051301">
    <property type="term" value="P:cell division"/>
    <property type="evidence" value="ECO:0007669"/>
    <property type="project" value="UniProtKB-UniRule"/>
</dbReference>
<dbReference type="OMA" id="LFEWSLH"/>
<dbReference type="InterPro" id="IPR016314">
    <property type="entry name" value="Cdc6/18"/>
</dbReference>
<dbReference type="GO" id="GO:0033314">
    <property type="term" value="P:mitotic DNA replication checkpoint signaling"/>
    <property type="evidence" value="ECO:0007669"/>
    <property type="project" value="TreeGrafter"/>
</dbReference>
<gene>
    <name evidence="12" type="ORF">UREG_07762</name>
</gene>
<evidence type="ECO:0000313" key="12">
    <source>
        <dbReference type="EMBL" id="EEP82897.1"/>
    </source>
</evidence>
<dbReference type="GO" id="GO:0005524">
    <property type="term" value="F:ATP binding"/>
    <property type="evidence" value="ECO:0007669"/>
    <property type="project" value="InterPro"/>
</dbReference>
<evidence type="ECO:0000256" key="3">
    <source>
        <dbReference type="ARBA" id="ARBA00022618"/>
    </source>
</evidence>
<dbReference type="HOGENOM" id="CLU_012774_2_0_1"/>
<dbReference type="AlphaFoldDB" id="C4K011"/>
<evidence type="ECO:0000259" key="11">
    <source>
        <dbReference type="Pfam" id="PF22606"/>
    </source>
</evidence>
<dbReference type="EMBL" id="CH476619">
    <property type="protein sequence ID" value="EEP82897.1"/>
    <property type="molecule type" value="Genomic_DNA"/>
</dbReference>
<feature type="domain" description="ATPase AAA-type core" evidence="9">
    <location>
        <begin position="230"/>
        <end position="353"/>
    </location>
</feature>
<name>C4K011_UNCRE</name>
<protein>
    <recommendedName>
        <fullName evidence="7">Cell division control protein</fullName>
    </recommendedName>
</protein>
<dbReference type="CDD" id="cd08768">
    <property type="entry name" value="Cdc6_C"/>
    <property type="match status" value="1"/>
</dbReference>
<dbReference type="InterPro" id="IPR015163">
    <property type="entry name" value="Cdc6_C"/>
</dbReference>
<feature type="compositionally biased region" description="Polar residues" evidence="8">
    <location>
        <begin position="70"/>
        <end position="81"/>
    </location>
</feature>
<dbReference type="InterPro" id="IPR003959">
    <property type="entry name" value="ATPase_AAA_core"/>
</dbReference>
<organism evidence="12 13">
    <name type="scientific">Uncinocarpus reesii (strain UAMH 1704)</name>
    <dbReference type="NCBI Taxonomy" id="336963"/>
    <lineage>
        <taxon>Eukaryota</taxon>
        <taxon>Fungi</taxon>
        <taxon>Dikarya</taxon>
        <taxon>Ascomycota</taxon>
        <taxon>Pezizomycotina</taxon>
        <taxon>Eurotiomycetes</taxon>
        <taxon>Eurotiomycetidae</taxon>
        <taxon>Onygenales</taxon>
        <taxon>Onygenaceae</taxon>
        <taxon>Uncinocarpus</taxon>
    </lineage>
</organism>
<evidence type="ECO:0000256" key="7">
    <source>
        <dbReference type="PIRNR" id="PIRNR001767"/>
    </source>
</evidence>
<feature type="region of interest" description="Disordered" evidence="8">
    <location>
        <begin position="585"/>
        <end position="605"/>
    </location>
</feature>
<evidence type="ECO:0000259" key="9">
    <source>
        <dbReference type="Pfam" id="PF00004"/>
    </source>
</evidence>
<dbReference type="Proteomes" id="UP000002058">
    <property type="component" value="Unassembled WGS sequence"/>
</dbReference>
<evidence type="ECO:0000256" key="2">
    <source>
        <dbReference type="ARBA" id="ARBA00006184"/>
    </source>
</evidence>
<keyword evidence="6" id="KW-0131">Cell cycle</keyword>
<comment type="subcellular location">
    <subcellularLocation>
        <location evidence="1">Nucleus</location>
    </subcellularLocation>
</comment>
<dbReference type="Pfam" id="PF22606">
    <property type="entry name" value="Cdc6-ORC-like_ATPase_lid"/>
    <property type="match status" value="1"/>
</dbReference>
<comment type="similarity">
    <text evidence="2 7">Belongs to the CDC6/cdc18 family.</text>
</comment>
<dbReference type="InterPro" id="IPR050311">
    <property type="entry name" value="ORC1/CDC6"/>
</dbReference>
<evidence type="ECO:0000256" key="4">
    <source>
        <dbReference type="ARBA" id="ARBA00022705"/>
    </source>
</evidence>
<dbReference type="GO" id="GO:0016887">
    <property type="term" value="F:ATP hydrolysis activity"/>
    <property type="evidence" value="ECO:0007669"/>
    <property type="project" value="InterPro"/>
</dbReference>
<keyword evidence="3" id="KW-0132">Cell division</keyword>
<accession>C4K011</accession>
<dbReference type="InterPro" id="IPR036390">
    <property type="entry name" value="WH_DNA-bd_sf"/>
</dbReference>
<evidence type="ECO:0000256" key="6">
    <source>
        <dbReference type="ARBA" id="ARBA00023306"/>
    </source>
</evidence>
<evidence type="ECO:0000256" key="5">
    <source>
        <dbReference type="ARBA" id="ARBA00023242"/>
    </source>
</evidence>
<evidence type="ECO:0000256" key="1">
    <source>
        <dbReference type="ARBA" id="ARBA00004123"/>
    </source>
</evidence>
<evidence type="ECO:0000256" key="8">
    <source>
        <dbReference type="SAM" id="MobiDB-lite"/>
    </source>
</evidence>
<dbReference type="OrthoDB" id="1926878at2759"/>
<dbReference type="Pfam" id="PF00004">
    <property type="entry name" value="AAA"/>
    <property type="match status" value="1"/>
</dbReference>
<dbReference type="PIRSF" id="PIRSF001767">
    <property type="entry name" value="Cdc6"/>
    <property type="match status" value="1"/>
</dbReference>
<dbReference type="eggNOG" id="KOG2227">
    <property type="taxonomic scope" value="Eukaryota"/>
</dbReference>
<dbReference type="InterPro" id="IPR036388">
    <property type="entry name" value="WH-like_DNA-bd_sf"/>
</dbReference>
<reference evidence="13" key="1">
    <citation type="journal article" date="2009" name="Genome Res.">
        <title>Comparative genomic analyses of the human fungal pathogens Coccidioides and their relatives.</title>
        <authorList>
            <person name="Sharpton T.J."/>
            <person name="Stajich J.E."/>
            <person name="Rounsley S.D."/>
            <person name="Gardner M.J."/>
            <person name="Wortman J.R."/>
            <person name="Jordar V.S."/>
            <person name="Maiti R."/>
            <person name="Kodira C.D."/>
            <person name="Neafsey D.E."/>
            <person name="Zeng Q."/>
            <person name="Hung C.-Y."/>
            <person name="McMahan C."/>
            <person name="Muszewska A."/>
            <person name="Grynberg M."/>
            <person name="Mandel M.A."/>
            <person name="Kellner E.M."/>
            <person name="Barker B.M."/>
            <person name="Galgiani J.N."/>
            <person name="Orbach M.J."/>
            <person name="Kirkland T.N."/>
            <person name="Cole G.T."/>
            <person name="Henn M.R."/>
            <person name="Birren B.W."/>
            <person name="Taylor J.W."/>
        </authorList>
    </citation>
    <scope>NUCLEOTIDE SEQUENCE [LARGE SCALE GENOMIC DNA]</scope>
    <source>
        <strain evidence="13">UAMH 1704</strain>
    </source>
</reference>
<dbReference type="Pfam" id="PF09079">
    <property type="entry name" value="WHD_Cdc6"/>
    <property type="match status" value="1"/>
</dbReference>
<evidence type="ECO:0000259" key="10">
    <source>
        <dbReference type="Pfam" id="PF09079"/>
    </source>
</evidence>
<sequence>MAPSILGKRQRSNAESHGNYNLPVSPALLRRRVASLPERVRSQLDLEDSPVHSSRKRRATREPQIHHDNQSGSPFSSPTSQRRSKRLQACGPQDEPSPKRSRTTAQLPCKNSEKVFCKANLVERIKEPVTDENIDPNNQPRTPRSKRFQDALSAASPVTPRHRVQVAVKPVTPRTPRVISSAPARSVYVDARQLFVRSANPGRLIGRQDERNELTKFIESSASSKRGGCTGKSALVEGVCRELQLEATSKVAYVNCASMTSARNIFGKLVEELCDDSQVFKKSEVDRLRSLFFPRKKSCNAVYLVALDEIDHLLTSDLEILYTFFEWSMQANSRLILIGIANALDLTDRFLPRLKAKNLKPQLLPFLPYTPTQIASVITARLRSLLPDDAAKDLVPFLHPAAIQLCARKVASQSGDLRKAFDLVRRTIELIEQEAKQKANVASASTYKTPLLENTNLASPLSPPDTPEPKDLISSFTAATAPRATVAHVARVTSAAFGNGTAERLQDLNLHQKAALCALVSLGRKRRAACSNTPSKSPRSAAPTIKELFDTYSTLCRRDNVLQPLTTTEFKDIISGLETMGLVGEAQSRGGRGPPAMFRTPTRTGRGAAFDDNGLACFVGEEEIEAQITGPGEGILKALLRE</sequence>
<dbReference type="GeneID" id="8442289"/>
<evidence type="ECO:0000313" key="13">
    <source>
        <dbReference type="Proteomes" id="UP000002058"/>
    </source>
</evidence>
<keyword evidence="4" id="KW-0235">DNA replication</keyword>
<dbReference type="GO" id="GO:0003688">
    <property type="term" value="F:DNA replication origin binding"/>
    <property type="evidence" value="ECO:0007669"/>
    <property type="project" value="TreeGrafter"/>
</dbReference>
<dbReference type="InterPro" id="IPR054425">
    <property type="entry name" value="Cdc6_ORC1-like_ATPase_lid"/>
</dbReference>
<dbReference type="SUPFAM" id="SSF52540">
    <property type="entry name" value="P-loop containing nucleoside triphosphate hydrolases"/>
    <property type="match status" value="1"/>
</dbReference>
<feature type="domain" description="Cdc6 C-terminal" evidence="10">
    <location>
        <begin position="503"/>
        <end position="592"/>
    </location>
</feature>
<dbReference type="Gene3D" id="1.10.10.10">
    <property type="entry name" value="Winged helix-like DNA-binding domain superfamily/Winged helix DNA-binding domain"/>
    <property type="match status" value="1"/>
</dbReference>
<dbReference type="GO" id="GO:0005634">
    <property type="term" value="C:nucleus"/>
    <property type="evidence" value="ECO:0007669"/>
    <property type="project" value="UniProtKB-SubCell"/>
</dbReference>
<dbReference type="VEuPathDB" id="FungiDB:UREG_07762"/>
<dbReference type="SUPFAM" id="SSF46785">
    <property type="entry name" value="Winged helix' DNA-binding domain"/>
    <property type="match status" value="1"/>
</dbReference>
<dbReference type="Gene3D" id="3.40.50.300">
    <property type="entry name" value="P-loop containing nucleotide triphosphate hydrolases"/>
    <property type="match status" value="1"/>
</dbReference>
<feature type="region of interest" description="Disordered" evidence="8">
    <location>
        <begin position="1"/>
        <end position="107"/>
    </location>
</feature>
<dbReference type="RefSeq" id="XP_002582989.1">
    <property type="nucleotide sequence ID" value="XM_002582943.1"/>
</dbReference>
<dbReference type="KEGG" id="ure:UREG_07762"/>